<dbReference type="GO" id="GO:0005829">
    <property type="term" value="C:cytosol"/>
    <property type="evidence" value="ECO:0007669"/>
    <property type="project" value="TreeGrafter"/>
</dbReference>
<keyword evidence="3 4" id="KW-0648">Protein biosynthesis</keyword>
<dbReference type="InterPro" id="IPR019814">
    <property type="entry name" value="Translation_initiation_fac_3_N"/>
</dbReference>
<evidence type="ECO:0000256" key="5">
    <source>
        <dbReference type="NCBIfam" id="TIGR00168"/>
    </source>
</evidence>
<evidence type="ECO:0000256" key="3">
    <source>
        <dbReference type="ARBA" id="ARBA00022917"/>
    </source>
</evidence>
<comment type="subcellular location">
    <subcellularLocation>
        <location evidence="4">Cytoplasm</location>
    </subcellularLocation>
</comment>
<accession>A0A0G1DGQ8</accession>
<feature type="domain" description="Translation initiation factor 3 C-terminal" evidence="6">
    <location>
        <begin position="92"/>
        <end position="175"/>
    </location>
</feature>
<feature type="domain" description="Translation initiation factor 3 N-terminal" evidence="7">
    <location>
        <begin position="16"/>
        <end position="83"/>
    </location>
</feature>
<reference evidence="8 9" key="1">
    <citation type="journal article" date="2015" name="Nature">
        <title>rRNA introns, odd ribosomes, and small enigmatic genomes across a large radiation of phyla.</title>
        <authorList>
            <person name="Brown C.T."/>
            <person name="Hug L.A."/>
            <person name="Thomas B.C."/>
            <person name="Sharon I."/>
            <person name="Castelle C.J."/>
            <person name="Singh A."/>
            <person name="Wilkins M.J."/>
            <person name="Williams K.H."/>
            <person name="Banfield J.F."/>
        </authorList>
    </citation>
    <scope>NUCLEOTIDE SEQUENCE [LARGE SCALE GENOMIC DNA]</scope>
</reference>
<dbReference type="GO" id="GO:0016020">
    <property type="term" value="C:membrane"/>
    <property type="evidence" value="ECO:0007669"/>
    <property type="project" value="TreeGrafter"/>
</dbReference>
<keyword evidence="4" id="KW-0963">Cytoplasm</keyword>
<evidence type="ECO:0000313" key="8">
    <source>
        <dbReference type="EMBL" id="KKS97060.1"/>
    </source>
</evidence>
<dbReference type="STRING" id="1618578.UV74_C0013G0182"/>
<evidence type="ECO:0000259" key="6">
    <source>
        <dbReference type="Pfam" id="PF00707"/>
    </source>
</evidence>
<dbReference type="InterPro" id="IPR001288">
    <property type="entry name" value="Translation_initiation_fac_3"/>
</dbReference>
<evidence type="ECO:0000256" key="4">
    <source>
        <dbReference type="HAMAP-Rule" id="MF_00080"/>
    </source>
</evidence>
<protein>
    <recommendedName>
        <fullName evidence="4 5">Translation initiation factor IF-3</fullName>
    </recommendedName>
</protein>
<dbReference type="InterPro" id="IPR019815">
    <property type="entry name" value="Translation_initiation_fac_3_C"/>
</dbReference>
<dbReference type="GO" id="GO:0032790">
    <property type="term" value="P:ribosome disassembly"/>
    <property type="evidence" value="ECO:0007669"/>
    <property type="project" value="TreeGrafter"/>
</dbReference>
<evidence type="ECO:0000256" key="1">
    <source>
        <dbReference type="ARBA" id="ARBA00005439"/>
    </source>
</evidence>
<dbReference type="PANTHER" id="PTHR10938:SF0">
    <property type="entry name" value="TRANSLATION INITIATION FACTOR IF-3, MITOCHONDRIAL"/>
    <property type="match status" value="1"/>
</dbReference>
<dbReference type="EMBL" id="LCFQ01000013">
    <property type="protein sequence ID" value="KKS97060.1"/>
    <property type="molecule type" value="Genomic_DNA"/>
</dbReference>
<proteinExistence type="inferred from homology"/>
<dbReference type="AlphaFoldDB" id="A0A0G1DGQ8"/>
<dbReference type="InterPro" id="IPR036788">
    <property type="entry name" value="T_IF-3_C_sf"/>
</dbReference>
<dbReference type="SUPFAM" id="SSF54364">
    <property type="entry name" value="Translation initiation factor IF3, N-terminal domain"/>
    <property type="match status" value="1"/>
</dbReference>
<evidence type="ECO:0000259" key="7">
    <source>
        <dbReference type="Pfam" id="PF05198"/>
    </source>
</evidence>
<gene>
    <name evidence="4" type="primary">infC</name>
    <name evidence="8" type="ORF">UV74_C0013G0182</name>
</gene>
<keyword evidence="2 4" id="KW-0396">Initiation factor</keyword>
<dbReference type="SUPFAM" id="SSF55200">
    <property type="entry name" value="Translation initiation factor IF3, C-terminal domain"/>
    <property type="match status" value="1"/>
</dbReference>
<comment type="caution">
    <text evidence="8">The sequence shown here is derived from an EMBL/GenBank/DDBJ whole genome shotgun (WGS) entry which is preliminary data.</text>
</comment>
<dbReference type="Pfam" id="PF05198">
    <property type="entry name" value="IF3_N"/>
    <property type="match status" value="1"/>
</dbReference>
<dbReference type="GO" id="GO:0043022">
    <property type="term" value="F:ribosome binding"/>
    <property type="evidence" value="ECO:0007669"/>
    <property type="project" value="TreeGrafter"/>
</dbReference>
<sequence>MNKRKKLHNQLIEFRVNEGIFVPEVRVIGEGKQLGVMPTEKALALAKKHGLDLVEIAPKARPPVAKIADYGKLRYAAEKKLKKERKKSKSAELKEVRFSPFIAKQDYNTRLARIREFLAGGNKVRVVVVFMGRHMDSKAFGYKLLERVMDDLKVNIAIDMEPKFLGRHLAMIISPIKKVKDNAETKN</sequence>
<dbReference type="Gene3D" id="3.30.110.10">
    <property type="entry name" value="Translation initiation factor 3 (IF-3), C-terminal domain"/>
    <property type="match status" value="1"/>
</dbReference>
<comment type="function">
    <text evidence="4">IF-3 binds to the 30S ribosomal subunit and shifts the equilibrium between 70S ribosomes and their 50S and 30S subunits in favor of the free subunits, thus enhancing the availability of 30S subunits on which protein synthesis initiation begins.</text>
</comment>
<dbReference type="GO" id="GO:0003743">
    <property type="term" value="F:translation initiation factor activity"/>
    <property type="evidence" value="ECO:0007669"/>
    <property type="project" value="UniProtKB-UniRule"/>
</dbReference>
<evidence type="ECO:0000256" key="2">
    <source>
        <dbReference type="ARBA" id="ARBA00022540"/>
    </source>
</evidence>
<dbReference type="Proteomes" id="UP000034090">
    <property type="component" value="Unassembled WGS sequence"/>
</dbReference>
<dbReference type="Pfam" id="PF00707">
    <property type="entry name" value="IF3_C"/>
    <property type="match status" value="1"/>
</dbReference>
<evidence type="ECO:0000313" key="9">
    <source>
        <dbReference type="Proteomes" id="UP000034090"/>
    </source>
</evidence>
<dbReference type="PANTHER" id="PTHR10938">
    <property type="entry name" value="TRANSLATION INITIATION FACTOR IF-3"/>
    <property type="match status" value="1"/>
</dbReference>
<dbReference type="NCBIfam" id="TIGR00168">
    <property type="entry name" value="infC"/>
    <property type="match status" value="1"/>
</dbReference>
<name>A0A0G1DGQ8_9BACT</name>
<dbReference type="InterPro" id="IPR036787">
    <property type="entry name" value="T_IF-3_N_sf"/>
</dbReference>
<comment type="similarity">
    <text evidence="1 4">Belongs to the IF-3 family.</text>
</comment>
<dbReference type="Gene3D" id="3.10.20.80">
    <property type="entry name" value="Translation initiation factor 3 (IF-3), N-terminal domain"/>
    <property type="match status" value="1"/>
</dbReference>
<organism evidence="8 9">
    <name type="scientific">Candidatus Woesebacteria bacterium GW2011_GWB1_43_14</name>
    <dbReference type="NCBI Taxonomy" id="1618578"/>
    <lineage>
        <taxon>Bacteria</taxon>
        <taxon>Candidatus Woeseibacteriota</taxon>
    </lineage>
</organism>
<dbReference type="HAMAP" id="MF_00080">
    <property type="entry name" value="IF_3"/>
    <property type="match status" value="1"/>
</dbReference>
<comment type="subunit">
    <text evidence="4">Monomer.</text>
</comment>